<evidence type="ECO:0000256" key="1">
    <source>
        <dbReference type="ARBA" id="ARBA00001226"/>
    </source>
</evidence>
<keyword evidence="10 12" id="KW-0119">Carbohydrate metabolism</keyword>
<dbReference type="EMBL" id="CP016303">
    <property type="protein sequence ID" value="ASX26334.1"/>
    <property type="molecule type" value="Genomic_DNA"/>
</dbReference>
<feature type="binding site" evidence="14">
    <location>
        <position position="136"/>
    </location>
    <ligand>
        <name>substrate</name>
    </ligand>
</feature>
<dbReference type="GO" id="GO:0046872">
    <property type="term" value="F:metal ion binding"/>
    <property type="evidence" value="ECO:0007669"/>
    <property type="project" value="UniProtKB-KW"/>
</dbReference>
<dbReference type="PIRSF" id="PIRSF004682">
    <property type="entry name" value="GmhB"/>
    <property type="match status" value="1"/>
</dbReference>
<dbReference type="Gene3D" id="3.40.50.1000">
    <property type="entry name" value="HAD superfamily/HAD-like"/>
    <property type="match status" value="1"/>
</dbReference>
<dbReference type="InterPro" id="IPR006543">
    <property type="entry name" value="Histidinol-phos"/>
</dbReference>
<reference evidence="18" key="1">
    <citation type="submission" date="2016-06" db="EMBL/GenBank/DDBJ databases">
        <authorList>
            <person name="Chen W."/>
            <person name="Hasegawa D.K."/>
        </authorList>
    </citation>
    <scope>NUCLEOTIDE SEQUENCE [LARGE SCALE GENOMIC DNA]</scope>
    <source>
        <strain evidence="18">MEAM1</strain>
    </source>
</reference>
<evidence type="ECO:0000256" key="13">
    <source>
        <dbReference type="PIRSR" id="PIRSR004682-1"/>
    </source>
</evidence>
<evidence type="ECO:0000256" key="15">
    <source>
        <dbReference type="PIRSR" id="PIRSR004682-3"/>
    </source>
</evidence>
<organism evidence="17 18">
    <name type="scientific">Candidatus Hamiltonella defensa</name>
    <name type="common">Bemisia tabaci</name>
    <dbReference type="NCBI Taxonomy" id="672795"/>
    <lineage>
        <taxon>Bacteria</taxon>
        <taxon>Pseudomonadati</taxon>
        <taxon>Pseudomonadota</taxon>
        <taxon>Gammaproteobacteria</taxon>
        <taxon>Enterobacterales</taxon>
        <taxon>Enterobacteriaceae</taxon>
        <taxon>aphid secondary symbionts</taxon>
        <taxon>Candidatus Williamhamiltonella</taxon>
    </lineage>
</organism>
<dbReference type="RefSeq" id="WP_046493854.1">
    <property type="nucleotide sequence ID" value="NZ_CP016303.1"/>
</dbReference>
<dbReference type="NCBIfam" id="TIGR01662">
    <property type="entry name" value="HAD-SF-IIIA"/>
    <property type="match status" value="1"/>
</dbReference>
<dbReference type="OrthoDB" id="9781367at2"/>
<accession>A0A249DXR1</accession>
<feature type="active site" description="Nucleophile" evidence="13">
    <location>
        <position position="10"/>
    </location>
</feature>
<evidence type="ECO:0000256" key="9">
    <source>
        <dbReference type="ARBA" id="ARBA00022833"/>
    </source>
</evidence>
<evidence type="ECO:0000256" key="8">
    <source>
        <dbReference type="ARBA" id="ARBA00022801"/>
    </source>
</evidence>
<comment type="cofactor">
    <cofactor evidence="16">
        <name>Mg(2+)</name>
        <dbReference type="ChEBI" id="CHEBI:18420"/>
    </cofactor>
</comment>
<keyword evidence="9 16" id="KW-0862">Zinc</keyword>
<feature type="binding site" evidence="16">
    <location>
        <position position="12"/>
    </location>
    <ligand>
        <name>Mg(2+)</name>
        <dbReference type="ChEBI" id="CHEBI:18420"/>
    </ligand>
</feature>
<evidence type="ECO:0000256" key="5">
    <source>
        <dbReference type="ARBA" id="ARBA00004713"/>
    </source>
</evidence>
<dbReference type="CDD" id="cd07503">
    <property type="entry name" value="HAD_HisB-N"/>
    <property type="match status" value="1"/>
</dbReference>
<keyword evidence="16" id="KW-0460">Magnesium</keyword>
<dbReference type="InterPro" id="IPR004446">
    <property type="entry name" value="Heptose_bisP_phosphatase"/>
</dbReference>
<gene>
    <name evidence="17" type="ORF">BA171_04445</name>
</gene>
<dbReference type="EC" id="3.1.3.-" evidence="12"/>
<feature type="binding site" evidence="14">
    <location>
        <begin position="52"/>
        <end position="55"/>
    </location>
    <ligand>
        <name>substrate</name>
    </ligand>
</feature>
<feature type="binding site" evidence="16">
    <location>
        <position position="91"/>
    </location>
    <ligand>
        <name>Zn(2+)</name>
        <dbReference type="ChEBI" id="CHEBI:29105"/>
    </ligand>
</feature>
<dbReference type="InterPro" id="IPR023214">
    <property type="entry name" value="HAD_sf"/>
</dbReference>
<feature type="binding site" evidence="14">
    <location>
        <begin position="109"/>
        <end position="110"/>
    </location>
    <ligand>
        <name>substrate</name>
    </ligand>
</feature>
<evidence type="ECO:0000256" key="11">
    <source>
        <dbReference type="ARBA" id="ARBA00061616"/>
    </source>
</evidence>
<keyword evidence="7 16" id="KW-0479">Metal-binding</keyword>
<comment type="pathway">
    <text evidence="4">Nucleotide-sugar biosynthesis; ADP-L-glycero-beta-D-manno-heptose biosynthesis; ADP-L-glycero-beta-D-manno-heptose from D-glycero-beta-D-manno-heptose 7-phosphate: step 2/4.</text>
</comment>
<dbReference type="NCBIfam" id="TIGR00213">
    <property type="entry name" value="GmhB_yaeD"/>
    <property type="match status" value="1"/>
</dbReference>
<feature type="binding site" evidence="16">
    <location>
        <position position="136"/>
    </location>
    <ligand>
        <name>Mg(2+)</name>
        <dbReference type="ChEBI" id="CHEBI:18420"/>
    </ligand>
</feature>
<evidence type="ECO:0000313" key="18">
    <source>
        <dbReference type="Proteomes" id="UP000216438"/>
    </source>
</evidence>
<dbReference type="SUPFAM" id="SSF56784">
    <property type="entry name" value="HAD-like"/>
    <property type="match status" value="1"/>
</dbReference>
<evidence type="ECO:0000256" key="16">
    <source>
        <dbReference type="PIRSR" id="PIRSR004682-4"/>
    </source>
</evidence>
<feature type="binding site" evidence="14">
    <location>
        <begin position="18"/>
        <end position="21"/>
    </location>
    <ligand>
        <name>substrate</name>
    </ligand>
</feature>
<feature type="site" description="Stabilizes the phosphoryl group" evidence="15">
    <location>
        <position position="52"/>
    </location>
</feature>
<evidence type="ECO:0000313" key="17">
    <source>
        <dbReference type="EMBL" id="ASX26334.1"/>
    </source>
</evidence>
<dbReference type="GO" id="GO:0005975">
    <property type="term" value="P:carbohydrate metabolic process"/>
    <property type="evidence" value="ECO:0007669"/>
    <property type="project" value="InterPro"/>
</dbReference>
<feature type="binding site" evidence="14">
    <location>
        <begin position="10"/>
        <end position="12"/>
    </location>
    <ligand>
        <name>substrate</name>
    </ligand>
</feature>
<reference evidence="17 18" key="2">
    <citation type="submission" date="2017-09" db="EMBL/GenBank/DDBJ databases">
        <title>The genome of whitefly Bemisia tabaci, a global crop pest, provides novel insights into virus transmission, host adaptation and insecticide resistance.</title>
        <authorList>
            <person name="Kaur N."/>
            <person name="Kliot A."/>
            <person name="Pinheiro P.V."/>
            <person name="Luan J."/>
            <person name="Zheng Y."/>
            <person name="Liu W."/>
            <person name="Sun H."/>
            <person name="Yang X."/>
            <person name="Xu Y."/>
            <person name="Luo Y."/>
            <person name="Kruse A."/>
            <person name="Fisher T.W."/>
            <person name="Nelson D.R."/>
            <person name="Elimelech M."/>
            <person name="MacCoss M."/>
            <person name="Johnson R."/>
            <person name="Cohen E."/>
            <person name="Hunter W.B."/>
            <person name="Brown J.K."/>
            <person name="Jander G."/>
            <person name="Cilia M."/>
            <person name="Douglas A.E."/>
            <person name="Ghanim M."/>
            <person name="Simmons A.M."/>
            <person name="Wintermantel W.M."/>
            <person name="Ling K.-S."/>
            <person name="Fei Z."/>
        </authorList>
    </citation>
    <scope>NUCLEOTIDE SEQUENCE [LARGE SCALE GENOMIC DNA]</scope>
    <source>
        <strain evidence="17 18">MEAM1</strain>
    </source>
</reference>
<keyword evidence="6 12" id="KW-0963">Cytoplasm</keyword>
<dbReference type="GO" id="GO:0005737">
    <property type="term" value="C:cytoplasm"/>
    <property type="evidence" value="ECO:0007669"/>
    <property type="project" value="UniProtKB-SubCell"/>
</dbReference>
<evidence type="ECO:0000256" key="14">
    <source>
        <dbReference type="PIRSR" id="PIRSR004682-2"/>
    </source>
</evidence>
<evidence type="ECO:0000256" key="3">
    <source>
        <dbReference type="ARBA" id="ARBA00004496"/>
    </source>
</evidence>
<dbReference type="Proteomes" id="UP000216438">
    <property type="component" value="Chromosome"/>
</dbReference>
<evidence type="ECO:0000256" key="6">
    <source>
        <dbReference type="ARBA" id="ARBA00022490"/>
    </source>
</evidence>
<comment type="cofactor">
    <cofactor evidence="2 16">
        <name>Zn(2+)</name>
        <dbReference type="ChEBI" id="CHEBI:29105"/>
    </cofactor>
</comment>
<dbReference type="InterPro" id="IPR036412">
    <property type="entry name" value="HAD-like_sf"/>
</dbReference>
<evidence type="ECO:0000256" key="2">
    <source>
        <dbReference type="ARBA" id="ARBA00001947"/>
    </source>
</evidence>
<dbReference type="AlphaFoldDB" id="A0A249DXR1"/>
<dbReference type="FunFam" id="3.40.50.1000:FF:000037">
    <property type="entry name" value="D,D-heptose 1,7-bisphosphate phosphatase"/>
    <property type="match status" value="1"/>
</dbReference>
<dbReference type="GO" id="GO:0034200">
    <property type="term" value="F:D-glycero-beta-D-manno-heptose 1,7-bisphosphate 7-phosphatase activity"/>
    <property type="evidence" value="ECO:0007669"/>
    <property type="project" value="UniProtKB-EC"/>
</dbReference>
<evidence type="ECO:0000256" key="10">
    <source>
        <dbReference type="ARBA" id="ARBA00023277"/>
    </source>
</evidence>
<dbReference type="UniPathway" id="UPA00356">
    <property type="reaction ID" value="UER00438"/>
</dbReference>
<dbReference type="Pfam" id="PF13242">
    <property type="entry name" value="Hydrolase_like"/>
    <property type="match status" value="1"/>
</dbReference>
<comment type="similarity">
    <text evidence="11 12">Belongs to the gmhB family.</text>
</comment>
<dbReference type="NCBIfam" id="TIGR01656">
    <property type="entry name" value="Histidinol-ppas"/>
    <property type="match status" value="1"/>
</dbReference>
<comment type="catalytic activity">
    <reaction evidence="1">
        <text>D-glycero-beta-D-manno-heptose 1,7-bisphosphate + H2O = D-glycero-beta-D-manno-heptose 1-phosphate + phosphate</text>
        <dbReference type="Rhea" id="RHEA:28518"/>
        <dbReference type="ChEBI" id="CHEBI:15377"/>
        <dbReference type="ChEBI" id="CHEBI:43474"/>
        <dbReference type="ChEBI" id="CHEBI:60208"/>
        <dbReference type="ChEBI" id="CHEBI:61593"/>
        <dbReference type="EC" id="3.1.3.82"/>
    </reaction>
</comment>
<comment type="pathway">
    <text evidence="5">Bacterial outer membrane biogenesis; LPS core biosynthesis.</text>
</comment>
<proteinExistence type="inferred from homology"/>
<evidence type="ECO:0000256" key="7">
    <source>
        <dbReference type="ARBA" id="ARBA00022723"/>
    </source>
</evidence>
<feature type="active site" description="Proton donor" evidence="13">
    <location>
        <position position="12"/>
    </location>
</feature>
<evidence type="ECO:0000256" key="4">
    <source>
        <dbReference type="ARBA" id="ARBA00004708"/>
    </source>
</evidence>
<dbReference type="PANTHER" id="PTHR42891">
    <property type="entry name" value="D-GLYCERO-BETA-D-MANNO-HEPTOSE-1,7-BISPHOSPHATE 7-PHOSPHATASE"/>
    <property type="match status" value="1"/>
</dbReference>
<dbReference type="InterPro" id="IPR006549">
    <property type="entry name" value="HAD-SF_hydro_IIIA"/>
</dbReference>
<protein>
    <recommendedName>
        <fullName evidence="12">D,D-heptose 1,7-bisphosphate phosphatase</fullName>
        <ecNumber evidence="12">3.1.3.-</ecNumber>
    </recommendedName>
</protein>
<feature type="site" description="Contributes to substrate recognition" evidence="15">
    <location>
        <position position="110"/>
    </location>
</feature>
<feature type="site" description="Contributes to substrate recognition" evidence="15">
    <location>
        <position position="109"/>
    </location>
</feature>
<sequence length="177" mass="20238">MKKNKALFLDRDGVINIDYGYVYKKTDFHFLEGIFELVVRAKKAGYCVVVVTNQAGIGRGHYTEGDFYHLMEWVNEQFAMHSTVIDAIYFCPYHAEQGIGEYKQESFFRKPAPGMLLKAAKEHNIDLPSSIIIGDKISDMQAGHAAGIRQLYWLGGDPHHAYKDYRCIDKLEEIVLN</sequence>
<keyword evidence="8 12" id="KW-0378">Hydrolase</keyword>
<dbReference type="GO" id="GO:0097171">
    <property type="term" value="P:ADP-L-glycero-beta-D-manno-heptose biosynthetic process"/>
    <property type="evidence" value="ECO:0007669"/>
    <property type="project" value="UniProtKB-UniPathway"/>
</dbReference>
<feature type="binding site" evidence="16">
    <location>
        <position position="135"/>
    </location>
    <ligand>
        <name>Mg(2+)</name>
        <dbReference type="ChEBI" id="CHEBI:18420"/>
    </ligand>
</feature>
<evidence type="ECO:0000256" key="12">
    <source>
        <dbReference type="PIRNR" id="PIRNR004682"/>
    </source>
</evidence>
<name>A0A249DXR1_9ENTR</name>
<dbReference type="PANTHER" id="PTHR42891:SF1">
    <property type="entry name" value="D-GLYCERO-BETA-D-MANNO-HEPTOSE-1,7-BISPHOSPHATE 7-PHOSPHATASE"/>
    <property type="match status" value="1"/>
</dbReference>
<feature type="binding site" evidence="16">
    <location>
        <position position="10"/>
    </location>
    <ligand>
        <name>Mg(2+)</name>
        <dbReference type="ChEBI" id="CHEBI:18420"/>
    </ligand>
</feature>
<comment type="subcellular location">
    <subcellularLocation>
        <location evidence="3 12">Cytoplasm</location>
    </subcellularLocation>
</comment>